<keyword evidence="1" id="KW-1133">Transmembrane helix</keyword>
<accession>A0A2K2FRM8</accession>
<feature type="transmembrane region" description="Helical" evidence="1">
    <location>
        <begin position="151"/>
        <end position="179"/>
    </location>
</feature>
<feature type="transmembrane region" description="Helical" evidence="1">
    <location>
        <begin position="333"/>
        <end position="353"/>
    </location>
</feature>
<proteinExistence type="predicted"/>
<organism evidence="2 3">
    <name type="scientific">Clostridium thermosuccinogenes</name>
    <dbReference type="NCBI Taxonomy" id="84032"/>
    <lineage>
        <taxon>Bacteria</taxon>
        <taxon>Bacillati</taxon>
        <taxon>Bacillota</taxon>
        <taxon>Clostridia</taxon>
        <taxon>Eubacteriales</taxon>
        <taxon>Clostridiaceae</taxon>
        <taxon>Clostridium</taxon>
    </lineage>
</organism>
<keyword evidence="1" id="KW-0812">Transmembrane</keyword>
<feature type="transmembrane region" description="Helical" evidence="1">
    <location>
        <begin position="259"/>
        <end position="279"/>
    </location>
</feature>
<sequence>MRTFFNLLKINLNLNFGISALKYRFTKEKKRLWEPILIGLCVILGLGFMTVTISFLMFAIFLAGKQVNKPEMVLTLAVLAGQFLILFFGILYVMSSFYFSPDLNILIPLPLKPSQVLGSKFAVIMINEYLTLLPMLLPAIVIYGAGMRMGFLYWVKGLLIFLAAPVIPLIIGSLLIMILMRFINFRKSKDLLAVIGGIFGVIISLSVNYFMQSFPKVNEEEIVNNLLSGQFNLIEMIGQRFPPSIWATYALSKPGLEGLGYLALFLGMSVILFAALMWLGNQIFYKSVLSGQEVSRKHKALSKEEIGKKYVKTSSAVSALFWREWKLFLRTPVYAMNGIAGMVIAPFAMLIPILANKEIDKDKMLSFIQNPDYILPISLVGLAIMLFTSSMNIVASTSVSREGQMFWISKMIPVHPKEQVTAKLIHGIAIQTIGVLVTGAVFAFVTRISFLHLLALLLLGVIGTVGLVAINLLIDVLRPKLDWKNPQEAVKSNMNGFLGMLATFAILGVLSAAAVGMVLLNLPHWLIYLLLGILMIIFAVALSIGLFAVAEYKYPHIEA</sequence>
<dbReference type="AlphaFoldDB" id="A0A2K2FRM8"/>
<dbReference type="Pfam" id="PF16949">
    <property type="entry name" value="ABC_tran_2"/>
    <property type="match status" value="1"/>
</dbReference>
<feature type="transmembrane region" description="Helical" evidence="1">
    <location>
        <begin position="495"/>
        <end position="519"/>
    </location>
</feature>
<feature type="transmembrane region" description="Helical" evidence="1">
    <location>
        <begin position="121"/>
        <end position="145"/>
    </location>
</feature>
<reference evidence="2 3" key="1">
    <citation type="submission" date="2017-06" db="EMBL/GenBank/DDBJ databases">
        <title>Investigating the central metabolism of Clostridium thermosuccinogenes.</title>
        <authorList>
            <person name="Koendjbiharie J.G."/>
            <person name="van Kranenburg R."/>
        </authorList>
    </citation>
    <scope>NUCLEOTIDE SEQUENCE [LARGE SCALE GENOMIC DNA]</scope>
    <source>
        <strain evidence="2 3">DSM 5806</strain>
    </source>
</reference>
<dbReference type="RefSeq" id="WP_103079670.1">
    <property type="nucleotide sequence ID" value="NZ_CP021850.1"/>
</dbReference>
<gene>
    <name evidence="2" type="ORF">CDQ84_00050</name>
</gene>
<dbReference type="KEGG" id="cthd:CDO33_16040"/>
<dbReference type="EMBL" id="NIOJ01000001">
    <property type="protein sequence ID" value="PNU01442.1"/>
    <property type="molecule type" value="Genomic_DNA"/>
</dbReference>
<evidence type="ECO:0000313" key="2">
    <source>
        <dbReference type="EMBL" id="PNU01442.1"/>
    </source>
</evidence>
<evidence type="ECO:0000256" key="1">
    <source>
        <dbReference type="SAM" id="Phobius"/>
    </source>
</evidence>
<feature type="transmembrane region" description="Helical" evidence="1">
    <location>
        <begin position="36"/>
        <end position="61"/>
    </location>
</feature>
<evidence type="ECO:0000313" key="3">
    <source>
        <dbReference type="Proteomes" id="UP000236151"/>
    </source>
</evidence>
<feature type="transmembrane region" description="Helical" evidence="1">
    <location>
        <begin position="191"/>
        <end position="211"/>
    </location>
</feature>
<feature type="transmembrane region" description="Helical" evidence="1">
    <location>
        <begin position="73"/>
        <end position="100"/>
    </location>
</feature>
<dbReference type="InterPro" id="IPR031599">
    <property type="entry name" value="ABC_tran_2"/>
</dbReference>
<feature type="transmembrane region" description="Helical" evidence="1">
    <location>
        <begin position="373"/>
        <end position="399"/>
    </location>
</feature>
<comment type="caution">
    <text evidence="2">The sequence shown here is derived from an EMBL/GenBank/DDBJ whole genome shotgun (WGS) entry which is preliminary data.</text>
</comment>
<feature type="transmembrane region" description="Helical" evidence="1">
    <location>
        <begin position="450"/>
        <end position="474"/>
    </location>
</feature>
<dbReference type="Proteomes" id="UP000236151">
    <property type="component" value="Unassembled WGS sequence"/>
</dbReference>
<keyword evidence="1" id="KW-0472">Membrane</keyword>
<protein>
    <submittedName>
        <fullName evidence="2">Uncharacterized protein</fullName>
    </submittedName>
</protein>
<name>A0A2K2FRM8_9CLOT</name>
<feature type="transmembrane region" description="Helical" evidence="1">
    <location>
        <begin position="525"/>
        <end position="550"/>
    </location>
</feature>
<keyword evidence="3" id="KW-1185">Reference proteome</keyword>
<feature type="transmembrane region" description="Helical" evidence="1">
    <location>
        <begin position="420"/>
        <end position="444"/>
    </location>
</feature>